<feature type="compositionally biased region" description="Low complexity" evidence="1">
    <location>
        <begin position="235"/>
        <end position="266"/>
    </location>
</feature>
<feature type="compositionally biased region" description="Polar residues" evidence="1">
    <location>
        <begin position="125"/>
        <end position="146"/>
    </location>
</feature>
<dbReference type="PANTHER" id="PTHR34449:SF5">
    <property type="entry name" value="ATP BINDING _ ATPASE"/>
    <property type="match status" value="1"/>
</dbReference>
<organism evidence="3 4">
    <name type="scientific">Linum trigynum</name>
    <dbReference type="NCBI Taxonomy" id="586398"/>
    <lineage>
        <taxon>Eukaryota</taxon>
        <taxon>Viridiplantae</taxon>
        <taxon>Streptophyta</taxon>
        <taxon>Embryophyta</taxon>
        <taxon>Tracheophyta</taxon>
        <taxon>Spermatophyta</taxon>
        <taxon>Magnoliopsida</taxon>
        <taxon>eudicotyledons</taxon>
        <taxon>Gunneridae</taxon>
        <taxon>Pentapetalae</taxon>
        <taxon>rosids</taxon>
        <taxon>fabids</taxon>
        <taxon>Malpighiales</taxon>
        <taxon>Linaceae</taxon>
        <taxon>Linum</taxon>
    </lineage>
</organism>
<evidence type="ECO:0000256" key="1">
    <source>
        <dbReference type="SAM" id="MobiDB-lite"/>
    </source>
</evidence>
<feature type="region of interest" description="Disordered" evidence="1">
    <location>
        <begin position="84"/>
        <end position="153"/>
    </location>
</feature>
<accession>A0AAV2EBI8</accession>
<feature type="domain" description="Rho termination factor-like N-terminal" evidence="2">
    <location>
        <begin position="369"/>
        <end position="408"/>
    </location>
</feature>
<feature type="compositionally biased region" description="Basic and acidic residues" evidence="1">
    <location>
        <begin position="169"/>
        <end position="190"/>
    </location>
</feature>
<feature type="compositionally biased region" description="Polar residues" evidence="1">
    <location>
        <begin position="93"/>
        <end position="104"/>
    </location>
</feature>
<dbReference type="InterPro" id="IPR036269">
    <property type="entry name" value="Rho_N_sf"/>
</dbReference>
<feature type="compositionally biased region" description="Basic and acidic residues" evidence="1">
    <location>
        <begin position="288"/>
        <end position="305"/>
    </location>
</feature>
<reference evidence="3 4" key="1">
    <citation type="submission" date="2024-04" db="EMBL/GenBank/DDBJ databases">
        <authorList>
            <person name="Fracassetti M."/>
        </authorList>
    </citation>
    <scope>NUCLEOTIDE SEQUENCE [LARGE SCALE GENOMIC DNA]</scope>
</reference>
<name>A0AAV2EBI8_9ROSI</name>
<dbReference type="Proteomes" id="UP001497516">
    <property type="component" value="Chromosome 4"/>
</dbReference>
<dbReference type="InterPro" id="IPR011112">
    <property type="entry name" value="Rho-like_N"/>
</dbReference>
<feature type="compositionally biased region" description="Acidic residues" evidence="1">
    <location>
        <begin position="338"/>
        <end position="362"/>
    </location>
</feature>
<sequence>MNCSATFTSSTLMSQSLHLVAKNIPGSGPPDGRCLSLSGVSGRTAAVSVSPCSSHGIGRVFSQVKIRSYNGAFGTPAFVCKANSGSHRRNSDYSRQGRQGQGYSRNRGRQNEERDSYETLDESELLTSSKNGALLSFPNNSKSQATAAPGPREKEIVELFRKVQAQLRERASVKQDKKVDTPQGKGRENETVDSLLKLLRKHSVEQGGTQKVSDGDLGIEQPEQILGGYNDDKSSSSSSVVHSNNRSRNGAVESSESSFTRRPPSSFRRRSPIPRVKLPPVDSSEDDVALKSHLDSTGEKTKEYEVISSDATTRHEVEPEPTEEEAVAAELLQGSNDLFDEEQLSEDEASDSDESKEEDGEEQMGGKEDLSTLKVGELRAMAKSRGIKGYSKMKKSDLVNLLTAGVSE</sequence>
<evidence type="ECO:0000313" key="4">
    <source>
        <dbReference type="Proteomes" id="UP001497516"/>
    </source>
</evidence>
<dbReference type="EMBL" id="OZ034817">
    <property type="protein sequence ID" value="CAL1383269.1"/>
    <property type="molecule type" value="Genomic_DNA"/>
</dbReference>
<evidence type="ECO:0000313" key="3">
    <source>
        <dbReference type="EMBL" id="CAL1383269.1"/>
    </source>
</evidence>
<dbReference type="PANTHER" id="PTHR34449">
    <property type="entry name" value="RHO TERMINATION FACTOR"/>
    <property type="match status" value="1"/>
</dbReference>
<proteinExistence type="predicted"/>
<dbReference type="SMART" id="SM00959">
    <property type="entry name" value="Rho_N"/>
    <property type="match status" value="1"/>
</dbReference>
<feature type="region of interest" description="Disordered" evidence="1">
    <location>
        <begin position="206"/>
        <end position="371"/>
    </location>
</feature>
<protein>
    <recommendedName>
        <fullName evidence="2">Rho termination factor-like N-terminal domain-containing protein</fullName>
    </recommendedName>
</protein>
<dbReference type="AlphaFoldDB" id="A0AAV2EBI8"/>
<keyword evidence="4" id="KW-1185">Reference proteome</keyword>
<dbReference type="Pfam" id="PF07498">
    <property type="entry name" value="Rho_N"/>
    <property type="match status" value="1"/>
</dbReference>
<dbReference type="SUPFAM" id="SSF68912">
    <property type="entry name" value="Rho N-terminal domain-like"/>
    <property type="match status" value="1"/>
</dbReference>
<feature type="region of interest" description="Disordered" evidence="1">
    <location>
        <begin position="169"/>
        <end position="191"/>
    </location>
</feature>
<dbReference type="GO" id="GO:0006353">
    <property type="term" value="P:DNA-templated transcription termination"/>
    <property type="evidence" value="ECO:0007669"/>
    <property type="project" value="InterPro"/>
</dbReference>
<evidence type="ECO:0000259" key="2">
    <source>
        <dbReference type="SMART" id="SM00959"/>
    </source>
</evidence>
<dbReference type="Gene3D" id="1.10.720.10">
    <property type="match status" value="1"/>
</dbReference>
<gene>
    <name evidence="3" type="ORF">LTRI10_LOCUS24554</name>
</gene>